<evidence type="ECO:0000313" key="2">
    <source>
        <dbReference type="EMBL" id="RCL43304.1"/>
    </source>
</evidence>
<evidence type="ECO:0000256" key="1">
    <source>
        <dbReference type="SAM" id="Coils"/>
    </source>
</evidence>
<proteinExistence type="predicted"/>
<dbReference type="AlphaFoldDB" id="A0A368C2G7"/>
<dbReference type="EMBL" id="QOPI01000024">
    <property type="protein sequence ID" value="RCL43304.1"/>
    <property type="molecule type" value="Genomic_DNA"/>
</dbReference>
<evidence type="ECO:0000313" key="3">
    <source>
        <dbReference type="Proteomes" id="UP000252915"/>
    </source>
</evidence>
<organism evidence="2 3">
    <name type="scientific">SAR86 cluster bacterium</name>
    <dbReference type="NCBI Taxonomy" id="2030880"/>
    <lineage>
        <taxon>Bacteria</taxon>
        <taxon>Pseudomonadati</taxon>
        <taxon>Pseudomonadota</taxon>
        <taxon>Gammaproteobacteria</taxon>
        <taxon>SAR86 cluster</taxon>
    </lineage>
</organism>
<name>A0A368C2G7_9GAMM</name>
<sequence>MKNIKLYILLLLTPFMLLSLEAEDKSKQSFQDRQIMERIKLDIAELKGPPSVEDVKDKQMEAANDLLLVINSGRYTGKKLKRLKIMHERMINRPEPTQETVNKAHTAMIEQMNNKIKSHNNNFKNQNNNMRESKIQMREMRETIGNNPN</sequence>
<gene>
    <name evidence="2" type="ORF">DBW92_03920</name>
</gene>
<protein>
    <submittedName>
        <fullName evidence="2">Uncharacterized protein</fullName>
    </submittedName>
</protein>
<keyword evidence="1" id="KW-0175">Coiled coil</keyword>
<comment type="caution">
    <text evidence="2">The sequence shown here is derived from an EMBL/GenBank/DDBJ whole genome shotgun (WGS) entry which is preliminary data.</text>
</comment>
<accession>A0A368C2G7</accession>
<dbReference type="Proteomes" id="UP000252915">
    <property type="component" value="Unassembled WGS sequence"/>
</dbReference>
<reference evidence="2 3" key="1">
    <citation type="journal article" date="2018" name="Microbiome">
        <title>Fine metagenomic profile of the Mediterranean stratified and mixed water columns revealed by assembly and recruitment.</title>
        <authorList>
            <person name="Haro-Moreno J.M."/>
            <person name="Lopez-Perez M."/>
            <person name="De La Torre J.R."/>
            <person name="Picazo A."/>
            <person name="Camacho A."/>
            <person name="Rodriguez-Valera F."/>
        </authorList>
    </citation>
    <scope>NUCLEOTIDE SEQUENCE [LARGE SCALE GENOMIC DNA]</scope>
    <source>
        <strain evidence="2">MED-G78</strain>
    </source>
</reference>
<feature type="coiled-coil region" evidence="1">
    <location>
        <begin position="102"/>
        <end position="143"/>
    </location>
</feature>